<feature type="non-terminal residue" evidence="1">
    <location>
        <position position="1"/>
    </location>
</feature>
<dbReference type="Proteomes" id="UP000075243">
    <property type="component" value="Chromosome 6"/>
</dbReference>
<keyword evidence="2" id="KW-1185">Reference proteome</keyword>
<evidence type="ECO:0000313" key="2">
    <source>
        <dbReference type="Proteomes" id="UP000075243"/>
    </source>
</evidence>
<dbReference type="EMBL" id="CM003608">
    <property type="protein sequence ID" value="KYP66058.1"/>
    <property type="molecule type" value="Genomic_DNA"/>
</dbReference>
<organism evidence="1 2">
    <name type="scientific">Cajanus cajan</name>
    <name type="common">Pigeon pea</name>
    <name type="synonym">Cajanus indicus</name>
    <dbReference type="NCBI Taxonomy" id="3821"/>
    <lineage>
        <taxon>Eukaryota</taxon>
        <taxon>Viridiplantae</taxon>
        <taxon>Streptophyta</taxon>
        <taxon>Embryophyta</taxon>
        <taxon>Tracheophyta</taxon>
        <taxon>Spermatophyta</taxon>
        <taxon>Magnoliopsida</taxon>
        <taxon>eudicotyledons</taxon>
        <taxon>Gunneridae</taxon>
        <taxon>Pentapetalae</taxon>
        <taxon>rosids</taxon>
        <taxon>fabids</taxon>
        <taxon>Fabales</taxon>
        <taxon>Fabaceae</taxon>
        <taxon>Papilionoideae</taxon>
        <taxon>50 kb inversion clade</taxon>
        <taxon>NPAAA clade</taxon>
        <taxon>indigoferoid/millettioid clade</taxon>
        <taxon>Phaseoleae</taxon>
        <taxon>Cajanus</taxon>
    </lineage>
</organism>
<dbReference type="Gramene" id="C.cajan_11973.t">
    <property type="protein sequence ID" value="C.cajan_11973.t.cds1"/>
    <property type="gene ID" value="C.cajan_11973"/>
</dbReference>
<protein>
    <submittedName>
        <fullName evidence="1">Uncharacterized protein</fullName>
    </submittedName>
</protein>
<sequence>LTSHHDALISRVLKTKRYPTGDFLCASLGHNPSFDWRSIYASWAIVKEGIRWRLGYGSKVLVWGDPLLRPRDSPFNYFNRTYPKFKPSPSK</sequence>
<gene>
    <name evidence="1" type="ORF">KK1_012340</name>
</gene>
<proteinExistence type="predicted"/>
<name>A0A151TG98_CAJCA</name>
<evidence type="ECO:0000313" key="1">
    <source>
        <dbReference type="EMBL" id="KYP66058.1"/>
    </source>
</evidence>
<accession>A0A151TG98</accession>
<dbReference type="AlphaFoldDB" id="A0A151TG98"/>
<reference evidence="1 2" key="1">
    <citation type="journal article" date="2012" name="Nat. Biotechnol.">
        <title>Draft genome sequence of pigeonpea (Cajanus cajan), an orphan legume crop of resource-poor farmers.</title>
        <authorList>
            <person name="Varshney R.K."/>
            <person name="Chen W."/>
            <person name="Li Y."/>
            <person name="Bharti A.K."/>
            <person name="Saxena R.K."/>
            <person name="Schlueter J.A."/>
            <person name="Donoghue M.T."/>
            <person name="Azam S."/>
            <person name="Fan G."/>
            <person name="Whaley A.M."/>
            <person name="Farmer A.D."/>
            <person name="Sheridan J."/>
            <person name="Iwata A."/>
            <person name="Tuteja R."/>
            <person name="Penmetsa R.V."/>
            <person name="Wu W."/>
            <person name="Upadhyaya H.D."/>
            <person name="Yang S.P."/>
            <person name="Shah T."/>
            <person name="Saxena K.B."/>
            <person name="Michael T."/>
            <person name="McCombie W.R."/>
            <person name="Yang B."/>
            <person name="Zhang G."/>
            <person name="Yang H."/>
            <person name="Wang J."/>
            <person name="Spillane C."/>
            <person name="Cook D.R."/>
            <person name="May G.D."/>
            <person name="Xu X."/>
            <person name="Jackson S.A."/>
        </authorList>
    </citation>
    <scope>NUCLEOTIDE SEQUENCE [LARGE SCALE GENOMIC DNA]</scope>
    <source>
        <strain evidence="2">cv. Asha</strain>
    </source>
</reference>